<sequence length="85" mass="9665">MDPEDDIFIPEKVFILEETVQEEAEEEITVSTACQTDPWVPECSCAAVEKRSTRTITKELEAQLDCAHDHQYTTESCPYPPQMGE</sequence>
<evidence type="ECO:0000313" key="2">
    <source>
        <dbReference type="Proteomes" id="UP001356427"/>
    </source>
</evidence>
<name>A0AAN8L430_9TELE</name>
<comment type="caution">
    <text evidence="1">The sequence shown here is derived from an EMBL/GenBank/DDBJ whole genome shotgun (WGS) entry which is preliminary data.</text>
</comment>
<evidence type="ECO:0000313" key="1">
    <source>
        <dbReference type="EMBL" id="KAK6304742.1"/>
    </source>
</evidence>
<keyword evidence="2" id="KW-1185">Reference proteome</keyword>
<dbReference type="Proteomes" id="UP001356427">
    <property type="component" value="Unassembled WGS sequence"/>
</dbReference>
<dbReference type="EMBL" id="JAGTTL010000023">
    <property type="protein sequence ID" value="KAK6304742.1"/>
    <property type="molecule type" value="Genomic_DNA"/>
</dbReference>
<accession>A0AAN8L430</accession>
<gene>
    <name evidence="1" type="ORF">J4Q44_G00253280</name>
</gene>
<proteinExistence type="predicted"/>
<organism evidence="1 2">
    <name type="scientific">Coregonus suidteri</name>
    <dbReference type="NCBI Taxonomy" id="861788"/>
    <lineage>
        <taxon>Eukaryota</taxon>
        <taxon>Metazoa</taxon>
        <taxon>Chordata</taxon>
        <taxon>Craniata</taxon>
        <taxon>Vertebrata</taxon>
        <taxon>Euteleostomi</taxon>
        <taxon>Actinopterygii</taxon>
        <taxon>Neopterygii</taxon>
        <taxon>Teleostei</taxon>
        <taxon>Protacanthopterygii</taxon>
        <taxon>Salmoniformes</taxon>
        <taxon>Salmonidae</taxon>
        <taxon>Coregoninae</taxon>
        <taxon>Coregonus</taxon>
    </lineage>
</organism>
<reference evidence="1 2" key="1">
    <citation type="submission" date="2021-04" db="EMBL/GenBank/DDBJ databases">
        <authorList>
            <person name="De Guttry C."/>
            <person name="Zahm M."/>
            <person name="Klopp C."/>
            <person name="Cabau C."/>
            <person name="Louis A."/>
            <person name="Berthelot C."/>
            <person name="Parey E."/>
            <person name="Roest Crollius H."/>
            <person name="Montfort J."/>
            <person name="Robinson-Rechavi M."/>
            <person name="Bucao C."/>
            <person name="Bouchez O."/>
            <person name="Gislard M."/>
            <person name="Lluch J."/>
            <person name="Milhes M."/>
            <person name="Lampietro C."/>
            <person name="Lopez Roques C."/>
            <person name="Donnadieu C."/>
            <person name="Braasch I."/>
            <person name="Desvignes T."/>
            <person name="Postlethwait J."/>
            <person name="Bobe J."/>
            <person name="Wedekind C."/>
            <person name="Guiguen Y."/>
        </authorList>
    </citation>
    <scope>NUCLEOTIDE SEQUENCE [LARGE SCALE GENOMIC DNA]</scope>
    <source>
        <strain evidence="1">Cs_M1</strain>
        <tissue evidence="1">Blood</tissue>
    </source>
</reference>
<dbReference type="AlphaFoldDB" id="A0AAN8L430"/>
<protein>
    <submittedName>
        <fullName evidence="1">Uncharacterized protein</fullName>
    </submittedName>
</protein>